<evidence type="ECO:0000256" key="5">
    <source>
        <dbReference type="ARBA" id="ARBA00022989"/>
    </source>
</evidence>
<keyword evidence="9" id="KW-1185">Reference proteome</keyword>
<feature type="transmembrane region" description="Helical" evidence="7">
    <location>
        <begin position="287"/>
        <end position="306"/>
    </location>
</feature>
<feature type="transmembrane region" description="Helical" evidence="7">
    <location>
        <begin position="178"/>
        <end position="196"/>
    </location>
</feature>
<feature type="transmembrane region" description="Helical" evidence="7">
    <location>
        <begin position="47"/>
        <end position="69"/>
    </location>
</feature>
<gene>
    <name evidence="8" type="ORF">GCM10023186_19460</name>
</gene>
<organism evidence="8 9">
    <name type="scientific">Hymenobacter koreensis</name>
    <dbReference type="NCBI Taxonomy" id="1084523"/>
    <lineage>
        <taxon>Bacteria</taxon>
        <taxon>Pseudomonadati</taxon>
        <taxon>Bacteroidota</taxon>
        <taxon>Cytophagia</taxon>
        <taxon>Cytophagales</taxon>
        <taxon>Hymenobacteraceae</taxon>
        <taxon>Hymenobacter</taxon>
    </lineage>
</organism>
<dbReference type="EMBL" id="BAABHA010000004">
    <property type="protein sequence ID" value="GAA4380688.1"/>
    <property type="molecule type" value="Genomic_DNA"/>
</dbReference>
<evidence type="ECO:0000256" key="7">
    <source>
        <dbReference type="SAM" id="Phobius"/>
    </source>
</evidence>
<keyword evidence="5 7" id="KW-1133">Transmembrane helix</keyword>
<comment type="caution">
    <text evidence="8">The sequence shown here is derived from an EMBL/GenBank/DDBJ whole genome shotgun (WGS) entry which is preliminary data.</text>
</comment>
<feature type="transmembrane region" description="Helical" evidence="7">
    <location>
        <begin position="16"/>
        <end position="35"/>
    </location>
</feature>
<keyword evidence="2" id="KW-1003">Cell membrane</keyword>
<comment type="similarity">
    <text evidence="1">Belongs to the Lgt family.</text>
</comment>
<evidence type="ECO:0000256" key="2">
    <source>
        <dbReference type="ARBA" id="ARBA00022475"/>
    </source>
</evidence>
<dbReference type="RefSeq" id="WP_345223682.1">
    <property type="nucleotide sequence ID" value="NZ_BAABHA010000004.1"/>
</dbReference>
<dbReference type="Proteomes" id="UP001500454">
    <property type="component" value="Unassembled WGS sequence"/>
</dbReference>
<keyword evidence="4 7" id="KW-0812">Transmembrane</keyword>
<evidence type="ECO:0000256" key="6">
    <source>
        <dbReference type="ARBA" id="ARBA00023136"/>
    </source>
</evidence>
<sequence>MLPLAAILIPSAVDQHYYSTFYLLAFLLNQGLLLWEGQRRGYPLRPWLLLTTGATLAFIVGTKLIAIPAAEWAALWQHGEWPSTTARSVLGGAIGGTLGVLVLRRWLGFRWHVVDAFALPMCAAYALQCVGCLLTGCCFGHLAPAGWGVLYAPDTLPFLVQVERGLILPTALHSLPVLPTQLFTLALCLITLAVLWSTRHRTWPGGSWRLLQLALLLSGRFIIEFARDPAGEQVGAALSTVAGVSLKQVQWTLLPLLLLSWGWWWQRTRAAQALAPDVQPPARPMRNLLTVAGLLAVTALLGPGALTLPEMLIVKAGLTVVLVLEVLALLHYGAARPRQMGLPLGLASMVLLFTNQAPAPSDSSAVRRYLTLGVGAGNGRYDEDIVDRGGCGSSATRTAYYHRYQVAGGSVAYSTVRPSGNVTTLGLGVWRGAERIGIQSLDPNGPFITTGEDTRITKQLWDVNPYVESRFGDGGHWEVGYRLGLHIGQLGFPSRRLRRELSGNTLGYQLAPDMMIWTGVRKTLFMQSDIGAGPIALGNNAIRLGLGSGFGKTDGSYLLGGVAWARHHPQGTMGFLSGQISVAGNSLLLEPYAATDFQRHYQLRAQLRYRIPLAKK</sequence>
<feature type="transmembrane region" description="Helical" evidence="7">
    <location>
        <begin position="312"/>
        <end position="332"/>
    </location>
</feature>
<evidence type="ECO:0000313" key="8">
    <source>
        <dbReference type="EMBL" id="GAA4380688.1"/>
    </source>
</evidence>
<dbReference type="Pfam" id="PF01790">
    <property type="entry name" value="LGT"/>
    <property type="match status" value="1"/>
</dbReference>
<reference evidence="9" key="1">
    <citation type="journal article" date="2019" name="Int. J. Syst. Evol. Microbiol.">
        <title>The Global Catalogue of Microorganisms (GCM) 10K type strain sequencing project: providing services to taxonomists for standard genome sequencing and annotation.</title>
        <authorList>
            <consortium name="The Broad Institute Genomics Platform"/>
            <consortium name="The Broad Institute Genome Sequencing Center for Infectious Disease"/>
            <person name="Wu L."/>
            <person name="Ma J."/>
        </authorList>
    </citation>
    <scope>NUCLEOTIDE SEQUENCE [LARGE SCALE GENOMIC DNA]</scope>
    <source>
        <strain evidence="9">JCM 17924</strain>
    </source>
</reference>
<dbReference type="PANTHER" id="PTHR30589:SF0">
    <property type="entry name" value="PHOSPHATIDYLGLYCEROL--PROLIPOPROTEIN DIACYLGLYCERYL TRANSFERASE"/>
    <property type="match status" value="1"/>
</dbReference>
<evidence type="ECO:0000256" key="4">
    <source>
        <dbReference type="ARBA" id="ARBA00022692"/>
    </source>
</evidence>
<protein>
    <recommendedName>
        <fullName evidence="10">Phosphatidylglycerol:prolipoprotein diacylglycerol transferase</fullName>
    </recommendedName>
</protein>
<evidence type="ECO:0000256" key="1">
    <source>
        <dbReference type="ARBA" id="ARBA00007150"/>
    </source>
</evidence>
<evidence type="ECO:0000313" key="9">
    <source>
        <dbReference type="Proteomes" id="UP001500454"/>
    </source>
</evidence>
<proteinExistence type="inferred from homology"/>
<feature type="transmembrane region" description="Helical" evidence="7">
    <location>
        <begin position="89"/>
        <end position="107"/>
    </location>
</feature>
<dbReference type="InterPro" id="IPR001640">
    <property type="entry name" value="Lgt"/>
</dbReference>
<name>A0ABP8IYS5_9BACT</name>
<dbReference type="PANTHER" id="PTHR30589">
    <property type="entry name" value="PROLIPOPROTEIN DIACYLGLYCERYL TRANSFERASE"/>
    <property type="match status" value="1"/>
</dbReference>
<evidence type="ECO:0000256" key="3">
    <source>
        <dbReference type="ARBA" id="ARBA00022679"/>
    </source>
</evidence>
<evidence type="ECO:0008006" key="10">
    <source>
        <dbReference type="Google" id="ProtNLM"/>
    </source>
</evidence>
<keyword evidence="3" id="KW-0808">Transferase</keyword>
<feature type="transmembrane region" description="Helical" evidence="7">
    <location>
        <begin position="119"/>
        <end position="143"/>
    </location>
</feature>
<accession>A0ABP8IYS5</accession>
<keyword evidence="6 7" id="KW-0472">Membrane</keyword>